<dbReference type="InterPro" id="IPR014512">
    <property type="entry name" value="O_gly_hydro"/>
</dbReference>
<proteinExistence type="predicted"/>
<accession>A0ABV7JSY8</accession>
<evidence type="ECO:0000313" key="2">
    <source>
        <dbReference type="Proteomes" id="UP001595526"/>
    </source>
</evidence>
<dbReference type="RefSeq" id="WP_379023026.1">
    <property type="nucleotide sequence ID" value="NZ_JBHRTA010000037.1"/>
</dbReference>
<dbReference type="InterPro" id="IPR005198">
    <property type="entry name" value="Glyco_hydro_76"/>
</dbReference>
<sequence>MKYLVSWAAISVSLAVAYGQPDPVKSLSLQRAEMVLDSIYSLYSTGDASLLRENYPHDSQYRADYLADGQTALSNRYAYLWPFSGTLSAAVALLAHTNDKQYITLIDERILPALQEYYDDSRKPAAYASYIRSAGLSDRFYDDNIWLGIDFAELFLHTGRKQYLEKAKEIWSFVISGQDSLLEGGIYWCEQKKTSKNTCSNAPAAVLAFRMFEATNDSAYFYRGKELYEWTKRHLQDPEDGLYWDNINLQRKIDKRKYPYNSGQMLQSATMLFRLTGDSLYLSEARRIAEAGLGYFFADLTTEDGQSMRLLKRSDNWFIAVMMRGYAALYDIDGDRRYLDAFQRSLDYAWMQGRDAHGLFGKDWKTRPRENTRKWLLDQAAMVEMYARLIDY</sequence>
<dbReference type="PIRSF" id="PIRSF021505">
    <property type="entry name" value="O_gly_hdrol"/>
    <property type="match status" value="1"/>
</dbReference>
<dbReference type="PANTHER" id="PTHR47791:SF4">
    <property type="entry name" value="(PUTATIVE SECRETED PROTEIN)-RELATED"/>
    <property type="match status" value="1"/>
</dbReference>
<dbReference type="InterPro" id="IPR053169">
    <property type="entry name" value="MUG_Protein"/>
</dbReference>
<reference evidence="2" key="1">
    <citation type="journal article" date="2019" name="Int. J. Syst. Evol. Microbiol.">
        <title>The Global Catalogue of Microorganisms (GCM) 10K type strain sequencing project: providing services to taxonomists for standard genome sequencing and annotation.</title>
        <authorList>
            <consortium name="The Broad Institute Genomics Platform"/>
            <consortium name="The Broad Institute Genome Sequencing Center for Infectious Disease"/>
            <person name="Wu L."/>
            <person name="Ma J."/>
        </authorList>
    </citation>
    <scope>NUCLEOTIDE SEQUENCE [LARGE SCALE GENOMIC DNA]</scope>
    <source>
        <strain evidence="2">KCTC 52416</strain>
    </source>
</reference>
<dbReference type="PANTHER" id="PTHR47791">
    <property type="entry name" value="MEIOTICALLY UP-REGULATED GENE 191 PROTEIN"/>
    <property type="match status" value="1"/>
</dbReference>
<dbReference type="Pfam" id="PF03663">
    <property type="entry name" value="Glyco_hydro_76"/>
    <property type="match status" value="1"/>
</dbReference>
<dbReference type="Gene3D" id="1.50.10.20">
    <property type="match status" value="1"/>
</dbReference>
<dbReference type="InterPro" id="IPR008928">
    <property type="entry name" value="6-hairpin_glycosidase_sf"/>
</dbReference>
<keyword evidence="1" id="KW-0378">Hydrolase</keyword>
<evidence type="ECO:0000313" key="1">
    <source>
        <dbReference type="EMBL" id="MFC3198402.1"/>
    </source>
</evidence>
<protein>
    <submittedName>
        <fullName evidence="1">Glycoside hydrolase family 76 protein</fullName>
    </submittedName>
</protein>
<dbReference type="Proteomes" id="UP001595526">
    <property type="component" value="Unassembled WGS sequence"/>
</dbReference>
<keyword evidence="2" id="KW-1185">Reference proteome</keyword>
<dbReference type="SUPFAM" id="SSF48208">
    <property type="entry name" value="Six-hairpin glycosidases"/>
    <property type="match status" value="1"/>
</dbReference>
<organism evidence="1 2">
    <name type="scientific">Parapedobacter deserti</name>
    <dbReference type="NCBI Taxonomy" id="1912957"/>
    <lineage>
        <taxon>Bacteria</taxon>
        <taxon>Pseudomonadati</taxon>
        <taxon>Bacteroidota</taxon>
        <taxon>Sphingobacteriia</taxon>
        <taxon>Sphingobacteriales</taxon>
        <taxon>Sphingobacteriaceae</taxon>
        <taxon>Parapedobacter</taxon>
    </lineage>
</organism>
<gene>
    <name evidence="1" type="ORF">ACFOET_12330</name>
</gene>
<comment type="caution">
    <text evidence="1">The sequence shown here is derived from an EMBL/GenBank/DDBJ whole genome shotgun (WGS) entry which is preliminary data.</text>
</comment>
<name>A0ABV7JSY8_9SPHI</name>
<dbReference type="EMBL" id="JBHRTA010000037">
    <property type="protein sequence ID" value="MFC3198402.1"/>
    <property type="molecule type" value="Genomic_DNA"/>
</dbReference>
<dbReference type="GO" id="GO:0016787">
    <property type="term" value="F:hydrolase activity"/>
    <property type="evidence" value="ECO:0007669"/>
    <property type="project" value="UniProtKB-KW"/>
</dbReference>